<dbReference type="SUPFAM" id="SSF51045">
    <property type="entry name" value="WW domain"/>
    <property type="match status" value="1"/>
</dbReference>
<dbReference type="SMART" id="SM00456">
    <property type="entry name" value="WW"/>
    <property type="match status" value="1"/>
</dbReference>
<dbReference type="Pfam" id="PF00397">
    <property type="entry name" value="WW"/>
    <property type="match status" value="1"/>
</dbReference>
<dbReference type="Gene3D" id="2.20.70.10">
    <property type="match status" value="1"/>
</dbReference>
<dbReference type="InterPro" id="IPR001202">
    <property type="entry name" value="WW_dom"/>
</dbReference>
<protein>
    <recommendedName>
        <fullName evidence="2">WW domain-containing protein</fullName>
    </recommendedName>
</protein>
<evidence type="ECO:0000259" key="2">
    <source>
        <dbReference type="PROSITE" id="PS50020"/>
    </source>
</evidence>
<dbReference type="PROSITE" id="PS01159">
    <property type="entry name" value="WW_DOMAIN_1"/>
    <property type="match status" value="1"/>
</dbReference>
<feature type="domain" description="WW" evidence="2">
    <location>
        <begin position="17"/>
        <end position="51"/>
    </location>
</feature>
<feature type="region of interest" description="Disordered" evidence="1">
    <location>
        <begin position="107"/>
        <end position="133"/>
    </location>
</feature>
<dbReference type="CDD" id="cd00201">
    <property type="entry name" value="WW"/>
    <property type="match status" value="1"/>
</dbReference>
<sequence>MNEEPPPLQILVAAESLPLPEGWKCGWAAEWNRCYFFNSEEQLTQWDHPLAPPSTKTAHDKQTASSMPAGSMIAEPDSTSVEDEIAQAMGRESVDLAAWARAETQRREAEQRSIDKTMAAQAEVESDRRRRMDLQRQEALGRARRIWAELDAEARAALEVGVREFMAASSQATDSRW</sequence>
<reference evidence="3" key="1">
    <citation type="submission" date="2021-01" db="EMBL/GenBank/DDBJ databases">
        <authorList>
            <person name="Corre E."/>
            <person name="Pelletier E."/>
            <person name="Niang G."/>
            <person name="Scheremetjew M."/>
            <person name="Finn R."/>
            <person name="Kale V."/>
            <person name="Holt S."/>
            <person name="Cochrane G."/>
            <person name="Meng A."/>
            <person name="Brown T."/>
            <person name="Cohen L."/>
        </authorList>
    </citation>
    <scope>NUCLEOTIDE SEQUENCE</scope>
    <source>
        <strain evidence="3">CCMP281</strain>
    </source>
</reference>
<dbReference type="EMBL" id="HBHX01033722">
    <property type="protein sequence ID" value="CAE0118033.1"/>
    <property type="molecule type" value="Transcribed_RNA"/>
</dbReference>
<dbReference type="PROSITE" id="PS50020">
    <property type="entry name" value="WW_DOMAIN_2"/>
    <property type="match status" value="1"/>
</dbReference>
<dbReference type="InterPro" id="IPR036020">
    <property type="entry name" value="WW_dom_sf"/>
</dbReference>
<accession>A0A7S3F137</accession>
<evidence type="ECO:0000256" key="1">
    <source>
        <dbReference type="SAM" id="MobiDB-lite"/>
    </source>
</evidence>
<feature type="region of interest" description="Disordered" evidence="1">
    <location>
        <begin position="47"/>
        <end position="81"/>
    </location>
</feature>
<proteinExistence type="predicted"/>
<organism evidence="3">
    <name type="scientific">Haptolina ericina</name>
    <dbReference type="NCBI Taxonomy" id="156174"/>
    <lineage>
        <taxon>Eukaryota</taxon>
        <taxon>Haptista</taxon>
        <taxon>Haptophyta</taxon>
        <taxon>Prymnesiophyceae</taxon>
        <taxon>Prymnesiales</taxon>
        <taxon>Prymnesiaceae</taxon>
        <taxon>Haptolina</taxon>
    </lineage>
</organism>
<dbReference type="AlphaFoldDB" id="A0A7S3F137"/>
<evidence type="ECO:0000313" key="3">
    <source>
        <dbReference type="EMBL" id="CAE0118033.1"/>
    </source>
</evidence>
<gene>
    <name evidence="3" type="ORF">HERI1096_LOCUS18732</name>
</gene>
<name>A0A7S3F137_9EUKA</name>